<dbReference type="InterPro" id="IPR028375">
    <property type="entry name" value="KA1/Ssp2_C"/>
</dbReference>
<dbReference type="Proteomes" id="UP000556761">
    <property type="component" value="Unassembled WGS sequence"/>
</dbReference>
<evidence type="ECO:0000313" key="4">
    <source>
        <dbReference type="Proteomes" id="UP000556761"/>
    </source>
</evidence>
<evidence type="ECO:0000313" key="3">
    <source>
        <dbReference type="EMBL" id="NXU33331.1"/>
    </source>
</evidence>
<keyword evidence="4" id="KW-1185">Reference proteome</keyword>
<dbReference type="OrthoDB" id="504170at2759"/>
<evidence type="ECO:0000256" key="2">
    <source>
        <dbReference type="ARBA" id="ARBA00022840"/>
    </source>
</evidence>
<dbReference type="GO" id="GO:0016301">
    <property type="term" value="F:kinase activity"/>
    <property type="evidence" value="ECO:0007669"/>
    <property type="project" value="UniProtKB-KW"/>
</dbReference>
<keyword evidence="3" id="KW-0808">Transferase</keyword>
<keyword evidence="2" id="KW-0067">ATP-binding</keyword>
<organism evidence="3 4">
    <name type="scientific">Thalassarche chlororhynchos</name>
    <name type="common">Atlantic yellow-nosed albatross</name>
    <name type="synonym">Diomedea chlororhynchos</name>
    <dbReference type="NCBI Taxonomy" id="54017"/>
    <lineage>
        <taxon>Eukaryota</taxon>
        <taxon>Metazoa</taxon>
        <taxon>Chordata</taxon>
        <taxon>Craniata</taxon>
        <taxon>Vertebrata</taxon>
        <taxon>Euteleostomi</taxon>
        <taxon>Archelosauria</taxon>
        <taxon>Archosauria</taxon>
        <taxon>Dinosauria</taxon>
        <taxon>Saurischia</taxon>
        <taxon>Theropoda</taxon>
        <taxon>Coelurosauria</taxon>
        <taxon>Aves</taxon>
        <taxon>Neognathae</taxon>
        <taxon>Neoaves</taxon>
        <taxon>Aequornithes</taxon>
        <taxon>Procellariiformes</taxon>
        <taxon>Diomedeidae</taxon>
        <taxon>Thalassarche</taxon>
    </lineage>
</organism>
<proteinExistence type="predicted"/>
<protein>
    <submittedName>
        <fullName evidence="3">MARK2 kinase</fullName>
    </submittedName>
</protein>
<comment type="caution">
    <text evidence="3">The sequence shown here is derived from an EMBL/GenBank/DDBJ whole genome shotgun (WGS) entry which is preliminary data.</text>
</comment>
<sequence length="50" mass="5675">MKTTSSLEPGEMLREIRKVLDANSCRCEPQERFVLLCAHGAPGHDSFVQW</sequence>
<reference evidence="3 4" key="1">
    <citation type="submission" date="2019-09" db="EMBL/GenBank/DDBJ databases">
        <title>Bird 10,000 Genomes (B10K) Project - Family phase.</title>
        <authorList>
            <person name="Zhang G."/>
        </authorList>
    </citation>
    <scope>NUCLEOTIDE SEQUENCE [LARGE SCALE GENOMIC DNA]</scope>
    <source>
        <strain evidence="3">B10K-DU-029-24</strain>
        <tissue evidence="3">Muscle</tissue>
    </source>
</reference>
<accession>A0A7L3JX97</accession>
<dbReference type="Gene3D" id="3.30.310.80">
    <property type="entry name" value="Kinase associated domain 1, KA1"/>
    <property type="match status" value="1"/>
</dbReference>
<dbReference type="GO" id="GO:0005524">
    <property type="term" value="F:ATP binding"/>
    <property type="evidence" value="ECO:0007669"/>
    <property type="project" value="UniProtKB-KW"/>
</dbReference>
<keyword evidence="3" id="KW-0418">Kinase</keyword>
<evidence type="ECO:0000256" key="1">
    <source>
        <dbReference type="ARBA" id="ARBA00022741"/>
    </source>
</evidence>
<dbReference type="SUPFAM" id="SSF103243">
    <property type="entry name" value="KA1-like"/>
    <property type="match status" value="1"/>
</dbReference>
<dbReference type="AlphaFoldDB" id="A0A7L3JX97"/>
<feature type="non-terminal residue" evidence="3">
    <location>
        <position position="1"/>
    </location>
</feature>
<gene>
    <name evidence="3" type="primary">Mark2</name>
    <name evidence="3" type="ORF">THACHL_R12907</name>
</gene>
<name>A0A7L3JX97_THACH</name>
<dbReference type="EMBL" id="VZTW01100872">
    <property type="protein sequence ID" value="NXU33331.1"/>
    <property type="molecule type" value="Genomic_DNA"/>
</dbReference>
<keyword evidence="1" id="KW-0547">Nucleotide-binding</keyword>
<feature type="non-terminal residue" evidence="3">
    <location>
        <position position="50"/>
    </location>
</feature>